<dbReference type="Proteomes" id="UP000235145">
    <property type="component" value="Unassembled WGS sequence"/>
</dbReference>
<evidence type="ECO:0000313" key="1">
    <source>
        <dbReference type="EMBL" id="KAJ0203741.1"/>
    </source>
</evidence>
<sequence length="129" mass="14738">MIHGIVKFSTRQGLATIIATNTRVHHYHQIIAAPELARASKKSKEDCSTKQHQVNAEYTEQLVRIGDHLSGESKAWLVALLKQYSVVTTQVVPLHFPVSVNEIFQFIKFPLIRGRQLSKHFNCLCLIYR</sequence>
<protein>
    <submittedName>
        <fullName evidence="1">Uncharacterized protein</fullName>
    </submittedName>
</protein>
<reference evidence="1 2" key="1">
    <citation type="journal article" date="2017" name="Nat. Commun.">
        <title>Genome assembly with in vitro proximity ligation data and whole-genome triplication in lettuce.</title>
        <authorList>
            <person name="Reyes-Chin-Wo S."/>
            <person name="Wang Z."/>
            <person name="Yang X."/>
            <person name="Kozik A."/>
            <person name="Arikit S."/>
            <person name="Song C."/>
            <person name="Xia L."/>
            <person name="Froenicke L."/>
            <person name="Lavelle D.O."/>
            <person name="Truco M.J."/>
            <person name="Xia R."/>
            <person name="Zhu S."/>
            <person name="Xu C."/>
            <person name="Xu H."/>
            <person name="Xu X."/>
            <person name="Cox K."/>
            <person name="Korf I."/>
            <person name="Meyers B.C."/>
            <person name="Michelmore R.W."/>
        </authorList>
    </citation>
    <scope>NUCLEOTIDE SEQUENCE [LARGE SCALE GENOMIC DNA]</scope>
    <source>
        <strain evidence="2">cv. Salinas</strain>
        <tissue evidence="1">Seedlings</tissue>
    </source>
</reference>
<keyword evidence="2" id="KW-1185">Reference proteome</keyword>
<proteinExistence type="predicted"/>
<gene>
    <name evidence="1" type="ORF">LSAT_V11C500268590</name>
</gene>
<accession>A0A9R1VFI4</accession>
<organism evidence="1 2">
    <name type="scientific">Lactuca sativa</name>
    <name type="common">Garden lettuce</name>
    <dbReference type="NCBI Taxonomy" id="4236"/>
    <lineage>
        <taxon>Eukaryota</taxon>
        <taxon>Viridiplantae</taxon>
        <taxon>Streptophyta</taxon>
        <taxon>Embryophyta</taxon>
        <taxon>Tracheophyta</taxon>
        <taxon>Spermatophyta</taxon>
        <taxon>Magnoliopsida</taxon>
        <taxon>eudicotyledons</taxon>
        <taxon>Gunneridae</taxon>
        <taxon>Pentapetalae</taxon>
        <taxon>asterids</taxon>
        <taxon>campanulids</taxon>
        <taxon>Asterales</taxon>
        <taxon>Asteraceae</taxon>
        <taxon>Cichorioideae</taxon>
        <taxon>Cichorieae</taxon>
        <taxon>Lactucinae</taxon>
        <taxon>Lactuca</taxon>
    </lineage>
</organism>
<dbReference type="AlphaFoldDB" id="A0A9R1VFI4"/>
<comment type="caution">
    <text evidence="1">The sequence shown here is derived from an EMBL/GenBank/DDBJ whole genome shotgun (WGS) entry which is preliminary data.</text>
</comment>
<dbReference type="EMBL" id="NBSK02000005">
    <property type="protein sequence ID" value="KAJ0203741.1"/>
    <property type="molecule type" value="Genomic_DNA"/>
</dbReference>
<name>A0A9R1VFI4_LACSA</name>
<evidence type="ECO:0000313" key="2">
    <source>
        <dbReference type="Proteomes" id="UP000235145"/>
    </source>
</evidence>